<name>A0A4S3L093_9GAMM</name>
<dbReference type="OrthoDB" id="9800549at2"/>
<dbReference type="PROSITE" id="PS50967">
    <property type="entry name" value="HRDC"/>
    <property type="match status" value="1"/>
</dbReference>
<dbReference type="AlphaFoldDB" id="A0A4S3L093"/>
<dbReference type="GO" id="GO:0006139">
    <property type="term" value="P:nucleobase-containing compound metabolic process"/>
    <property type="evidence" value="ECO:0007669"/>
    <property type="project" value="InterPro"/>
</dbReference>
<dbReference type="SMART" id="SM00474">
    <property type="entry name" value="35EXOc"/>
    <property type="match status" value="1"/>
</dbReference>
<proteinExistence type="predicted"/>
<dbReference type="Pfam" id="PF01612">
    <property type="entry name" value="DNA_pol_A_exo1"/>
    <property type="match status" value="1"/>
</dbReference>
<gene>
    <name evidence="2" type="ORF">EDC25_101231</name>
</gene>
<dbReference type="InterPro" id="IPR044876">
    <property type="entry name" value="HRDC_dom_sf"/>
</dbReference>
<dbReference type="RefSeq" id="WP_123520684.1">
    <property type="nucleotide sequence ID" value="NZ_JBHLWF010000005.1"/>
</dbReference>
<dbReference type="PANTHER" id="PTHR47649:SF1">
    <property type="entry name" value="RIBONUCLEASE D"/>
    <property type="match status" value="1"/>
</dbReference>
<dbReference type="EMBL" id="SMAF01000001">
    <property type="protein sequence ID" value="TCT01364.1"/>
    <property type="molecule type" value="Genomic_DNA"/>
</dbReference>
<reference evidence="2 3" key="1">
    <citation type="submission" date="2019-03" db="EMBL/GenBank/DDBJ databases">
        <title>Genomic Encyclopedia of Type Strains, Phase IV (KMG-IV): sequencing the most valuable type-strain genomes for metagenomic binning, comparative biology and taxonomic classification.</title>
        <authorList>
            <person name="Goeker M."/>
        </authorList>
    </citation>
    <scope>NUCLEOTIDE SEQUENCE [LARGE SCALE GENOMIC DNA]</scope>
    <source>
        <strain evidence="2 3">DSM 21944</strain>
    </source>
</reference>
<dbReference type="PANTHER" id="PTHR47649">
    <property type="entry name" value="RIBONUCLEASE D"/>
    <property type="match status" value="1"/>
</dbReference>
<dbReference type="Proteomes" id="UP000294599">
    <property type="component" value="Unassembled WGS sequence"/>
</dbReference>
<dbReference type="CDD" id="cd06142">
    <property type="entry name" value="RNaseD_exo"/>
    <property type="match status" value="1"/>
</dbReference>
<dbReference type="Gene3D" id="1.10.150.80">
    <property type="entry name" value="HRDC domain"/>
    <property type="match status" value="2"/>
</dbReference>
<dbReference type="GO" id="GO:0000166">
    <property type="term" value="F:nucleotide binding"/>
    <property type="evidence" value="ECO:0007669"/>
    <property type="project" value="InterPro"/>
</dbReference>
<dbReference type="GO" id="GO:0003676">
    <property type="term" value="F:nucleic acid binding"/>
    <property type="evidence" value="ECO:0007669"/>
    <property type="project" value="InterPro"/>
</dbReference>
<dbReference type="InterPro" id="IPR010997">
    <property type="entry name" value="HRDC-like_sf"/>
</dbReference>
<feature type="domain" description="HRDC" evidence="1">
    <location>
        <begin position="219"/>
        <end position="299"/>
    </location>
</feature>
<dbReference type="SUPFAM" id="SSF53098">
    <property type="entry name" value="Ribonuclease H-like"/>
    <property type="match status" value="1"/>
</dbReference>
<dbReference type="GO" id="GO:0008408">
    <property type="term" value="F:3'-5' exonuclease activity"/>
    <property type="evidence" value="ECO:0007669"/>
    <property type="project" value="InterPro"/>
</dbReference>
<dbReference type="Gene3D" id="3.30.420.10">
    <property type="entry name" value="Ribonuclease H-like superfamily/Ribonuclease H"/>
    <property type="match status" value="1"/>
</dbReference>
<protein>
    <submittedName>
        <fullName evidence="2">Ribonuclease D</fullName>
    </submittedName>
</protein>
<comment type="caution">
    <text evidence="2">The sequence shown here is derived from an EMBL/GenBank/DDBJ whole genome shotgun (WGS) entry which is preliminary data.</text>
</comment>
<dbReference type="SUPFAM" id="SSF47819">
    <property type="entry name" value="HRDC-like"/>
    <property type="match status" value="2"/>
</dbReference>
<evidence type="ECO:0000313" key="2">
    <source>
        <dbReference type="EMBL" id="TCT01364.1"/>
    </source>
</evidence>
<evidence type="ECO:0000259" key="1">
    <source>
        <dbReference type="PROSITE" id="PS50967"/>
    </source>
</evidence>
<dbReference type="InterPro" id="IPR002121">
    <property type="entry name" value="HRDC_dom"/>
</dbReference>
<dbReference type="InterPro" id="IPR012337">
    <property type="entry name" value="RNaseH-like_sf"/>
</dbReference>
<dbReference type="InterPro" id="IPR051086">
    <property type="entry name" value="RNase_D-like"/>
</dbReference>
<evidence type="ECO:0000313" key="3">
    <source>
        <dbReference type="Proteomes" id="UP000294599"/>
    </source>
</evidence>
<accession>A0A4S3L093</accession>
<dbReference type="InterPro" id="IPR002562">
    <property type="entry name" value="3'-5'_exonuclease_dom"/>
</dbReference>
<organism evidence="2 3">
    <name type="scientific">Pseudofulvimonas gallinarii</name>
    <dbReference type="NCBI Taxonomy" id="634155"/>
    <lineage>
        <taxon>Bacteria</taxon>
        <taxon>Pseudomonadati</taxon>
        <taxon>Pseudomonadota</taxon>
        <taxon>Gammaproteobacteria</taxon>
        <taxon>Lysobacterales</taxon>
        <taxon>Rhodanobacteraceae</taxon>
        <taxon>Pseudofulvimonas</taxon>
    </lineage>
</organism>
<keyword evidence="3" id="KW-1185">Reference proteome</keyword>
<dbReference type="InterPro" id="IPR036397">
    <property type="entry name" value="RNaseH_sf"/>
</dbReference>
<sequence>MVPNPDESTTHPTELWIEDGPTLLEWRGEGGQILAVDTEFVRERTYWPTLALVQLAGPAPATLIDPLVFKPLETLGQVLADPAATILMHSASEDLVALRPLLPAPITGLYDTQIAAAFAGLGAGLGYQACVAQLLGVHLEKQETRSNWLARPLSDRQISYALDDVRHLHRVHALLDDRLKTRGYASWHREDCRRLAENGWRGETDEQPQLAFRNGWRWSPLAQAQLRRILLWREQAARERDLPRRWVLDDHTAIAAAIEPEHSAARLAARLADAPAGRRRSLQALLNLLERVPDDEELATTVPVPAPHDDVLKQGMKRLKAVVDREAERLDLPPGLLCPRRALEFLLRAGRLPDDLAGWRREVLEPALVAEL</sequence>